<dbReference type="PANTHER" id="PTHR24173:SF74">
    <property type="entry name" value="ANKYRIN REPEAT DOMAIN-CONTAINING PROTEIN 16"/>
    <property type="match status" value="1"/>
</dbReference>
<evidence type="ECO:0000313" key="5">
    <source>
        <dbReference type="Proteomes" id="UP001461498"/>
    </source>
</evidence>
<dbReference type="SMART" id="SM00248">
    <property type="entry name" value="ANK"/>
    <property type="match status" value="9"/>
</dbReference>
<comment type="caution">
    <text evidence="4">The sequence shown here is derived from an EMBL/GenBank/DDBJ whole genome shotgun (WGS) entry which is preliminary data.</text>
</comment>
<feature type="repeat" description="ANK" evidence="3">
    <location>
        <begin position="132"/>
        <end position="165"/>
    </location>
</feature>
<dbReference type="PANTHER" id="PTHR24173">
    <property type="entry name" value="ANKYRIN REPEAT CONTAINING"/>
    <property type="match status" value="1"/>
</dbReference>
<evidence type="ECO:0000256" key="2">
    <source>
        <dbReference type="ARBA" id="ARBA00023043"/>
    </source>
</evidence>
<sequence>MRTIVLLKMEEEDSDGERSDIRCVDFDWRNLDSAPRLSRAVRLGDINALKKLIEDGAYVNAADNRGWTPLHEASVDDKNYKIVEELINSGAFLEHQTVEGETALYLAARNGCAKIVELLIREGASVNCHTLKKFTPLHIAACSKDCEEVLHLLIAAGAKTDALDIEDRSALHFAVEENNITATRVLLEAGLDPMIVDFFGRNVVVSACMTGNIEILELLLGKLGHKLDVINYQSGDGWTLLMEAVQFKHIDIVKLLIRYGADTSLQEGRGLLALHLAAHSGRTDILKLILDNTPTDAIEATSVFSSRRNAVHTRSLLALAIDKNSYESVELLLSRNDLSSDVISCPVKMGNVLVSAASFLLMFADAVPHGKDKLKMLKLLLTKPELVEPKYNKAVGVIDPTEAAISVHERNHPQHGCICYQYLSLILEKGGSADNERLFQAALKSGFTSGVSLLLTHSNVHEPEQLLKTMWADIHTNNHSWNGTESNTFAYLMDLSTDRSITFESIRQEAEAPVHQSLESIIRLVTTKRKPATLKRLARSTFRSYLHAQTASKPSDFLKTIKQIDAPKSVVAFLMYNDI</sequence>
<feature type="repeat" description="ANK" evidence="3">
    <location>
        <begin position="99"/>
        <end position="131"/>
    </location>
</feature>
<dbReference type="PROSITE" id="PS50088">
    <property type="entry name" value="ANK_REPEAT"/>
    <property type="match status" value="7"/>
</dbReference>
<feature type="repeat" description="ANK" evidence="3">
    <location>
        <begin position="236"/>
        <end position="268"/>
    </location>
</feature>
<evidence type="ECO:0000256" key="1">
    <source>
        <dbReference type="ARBA" id="ARBA00022737"/>
    </source>
</evidence>
<organism evidence="4 5">
    <name type="scientific">Rhynocoris fuscipes</name>
    <dbReference type="NCBI Taxonomy" id="488301"/>
    <lineage>
        <taxon>Eukaryota</taxon>
        <taxon>Metazoa</taxon>
        <taxon>Ecdysozoa</taxon>
        <taxon>Arthropoda</taxon>
        <taxon>Hexapoda</taxon>
        <taxon>Insecta</taxon>
        <taxon>Pterygota</taxon>
        <taxon>Neoptera</taxon>
        <taxon>Paraneoptera</taxon>
        <taxon>Hemiptera</taxon>
        <taxon>Heteroptera</taxon>
        <taxon>Panheteroptera</taxon>
        <taxon>Cimicomorpha</taxon>
        <taxon>Reduviidae</taxon>
        <taxon>Harpactorinae</taxon>
        <taxon>Harpactorini</taxon>
        <taxon>Rhynocoris</taxon>
    </lineage>
</organism>
<reference evidence="4 5" key="1">
    <citation type="submission" date="2022-12" db="EMBL/GenBank/DDBJ databases">
        <title>Chromosome-level genome assembly of true bugs.</title>
        <authorList>
            <person name="Ma L."/>
            <person name="Li H."/>
        </authorList>
    </citation>
    <scope>NUCLEOTIDE SEQUENCE [LARGE SCALE GENOMIC DNA]</scope>
    <source>
        <strain evidence="4">Lab_2022b</strain>
    </source>
</reference>
<dbReference type="AlphaFoldDB" id="A0AAW1CM90"/>
<feature type="repeat" description="ANK" evidence="3">
    <location>
        <begin position="32"/>
        <end position="64"/>
    </location>
</feature>
<keyword evidence="1" id="KW-0677">Repeat</keyword>
<dbReference type="SUPFAM" id="SSF48403">
    <property type="entry name" value="Ankyrin repeat"/>
    <property type="match status" value="1"/>
</dbReference>
<dbReference type="InterPro" id="IPR002110">
    <property type="entry name" value="Ankyrin_rpt"/>
</dbReference>
<dbReference type="EMBL" id="JAPXFL010000012">
    <property type="protein sequence ID" value="KAK9498629.1"/>
    <property type="molecule type" value="Genomic_DNA"/>
</dbReference>
<dbReference type="Pfam" id="PF12796">
    <property type="entry name" value="Ank_2"/>
    <property type="match status" value="2"/>
</dbReference>
<dbReference type="PRINTS" id="PR01415">
    <property type="entry name" value="ANKYRIN"/>
</dbReference>
<evidence type="ECO:0000256" key="3">
    <source>
        <dbReference type="PROSITE-ProRule" id="PRU00023"/>
    </source>
</evidence>
<evidence type="ECO:0000313" key="4">
    <source>
        <dbReference type="EMBL" id="KAK9498629.1"/>
    </source>
</evidence>
<keyword evidence="2 3" id="KW-0040">ANK repeat</keyword>
<keyword evidence="5" id="KW-1185">Reference proteome</keyword>
<protein>
    <submittedName>
        <fullName evidence="4">Uncharacterized protein</fullName>
    </submittedName>
</protein>
<feature type="repeat" description="ANK" evidence="3">
    <location>
        <begin position="166"/>
        <end position="198"/>
    </location>
</feature>
<proteinExistence type="predicted"/>
<accession>A0AAW1CM90</accession>
<gene>
    <name evidence="4" type="ORF">O3M35_003218</name>
</gene>
<feature type="repeat" description="ANK" evidence="3">
    <location>
        <begin position="65"/>
        <end position="98"/>
    </location>
</feature>
<dbReference type="Pfam" id="PF00023">
    <property type="entry name" value="Ank"/>
    <property type="match status" value="2"/>
</dbReference>
<dbReference type="InterPro" id="IPR036770">
    <property type="entry name" value="Ankyrin_rpt-contain_sf"/>
</dbReference>
<feature type="repeat" description="ANK" evidence="3">
    <location>
        <begin position="269"/>
        <end position="292"/>
    </location>
</feature>
<name>A0AAW1CM90_9HEMI</name>
<dbReference type="PROSITE" id="PS50297">
    <property type="entry name" value="ANK_REP_REGION"/>
    <property type="match status" value="6"/>
</dbReference>
<dbReference type="Proteomes" id="UP001461498">
    <property type="component" value="Unassembled WGS sequence"/>
</dbReference>
<dbReference type="Gene3D" id="1.25.40.20">
    <property type="entry name" value="Ankyrin repeat-containing domain"/>
    <property type="match status" value="3"/>
</dbReference>